<keyword evidence="1" id="KW-0812">Transmembrane</keyword>
<protein>
    <recommendedName>
        <fullName evidence="2">Methyltransferase FkbM domain-containing protein</fullName>
    </recommendedName>
</protein>
<dbReference type="InterPro" id="IPR052514">
    <property type="entry name" value="SAM-dependent_MTase"/>
</dbReference>
<evidence type="ECO:0000313" key="4">
    <source>
        <dbReference type="Proteomes" id="UP001212841"/>
    </source>
</evidence>
<reference evidence="3" key="1">
    <citation type="submission" date="2020-05" db="EMBL/GenBank/DDBJ databases">
        <title>Phylogenomic resolution of chytrid fungi.</title>
        <authorList>
            <person name="Stajich J.E."/>
            <person name="Amses K."/>
            <person name="Simmons R."/>
            <person name="Seto K."/>
            <person name="Myers J."/>
            <person name="Bonds A."/>
            <person name="Quandt C.A."/>
            <person name="Barry K."/>
            <person name="Liu P."/>
            <person name="Grigoriev I."/>
            <person name="Longcore J.E."/>
            <person name="James T.Y."/>
        </authorList>
    </citation>
    <scope>NUCLEOTIDE SEQUENCE</scope>
    <source>
        <strain evidence="3">JEL0318</strain>
    </source>
</reference>
<dbReference type="InterPro" id="IPR029063">
    <property type="entry name" value="SAM-dependent_MTases_sf"/>
</dbReference>
<evidence type="ECO:0000256" key="1">
    <source>
        <dbReference type="SAM" id="Phobius"/>
    </source>
</evidence>
<keyword evidence="4" id="KW-1185">Reference proteome</keyword>
<feature type="transmembrane region" description="Helical" evidence="1">
    <location>
        <begin position="12"/>
        <end position="29"/>
    </location>
</feature>
<dbReference type="Gene3D" id="3.40.50.150">
    <property type="entry name" value="Vaccinia Virus protein VP39"/>
    <property type="match status" value="1"/>
</dbReference>
<proteinExistence type="predicted"/>
<organism evidence="3 4">
    <name type="scientific">Rhizophlyctis rosea</name>
    <dbReference type="NCBI Taxonomy" id="64517"/>
    <lineage>
        <taxon>Eukaryota</taxon>
        <taxon>Fungi</taxon>
        <taxon>Fungi incertae sedis</taxon>
        <taxon>Chytridiomycota</taxon>
        <taxon>Chytridiomycota incertae sedis</taxon>
        <taxon>Chytridiomycetes</taxon>
        <taxon>Rhizophlyctidales</taxon>
        <taxon>Rhizophlyctidaceae</taxon>
        <taxon>Rhizophlyctis</taxon>
    </lineage>
</organism>
<sequence length="394" mass="44446">MLMNVGYFQRHRTTAAITLVLLTLIYLIIHRHYHPFVCRSKVEAASHSLLNKTNGPQKLLVTELTGDTKVTCPILPPDPAKALKEELSEYPRLIVETECRSYIRTSSLGAPADFDIYVHLPREDQWTSEEILTKGTWHQYMCKRMMGTIETIRADYKAQNITSNIRFLDVGANIGYLTLWMASAGPDVEVLSVEPHPSHNKLLEMSLKANPDIAKRVSLHKVALSTDDELGSVLCMRVHPENAAQTFIDRSITTPSHQLLPCTYVLSTTLDTLLSQLPTQTIDIIKMDVEGFEINVLAGGMSLFRNNSTPPRIIISEYNPELLSNSAKGRDPVEWLMEMYEFGYTVVEDFATNKKVEGVENIRTYFGKDFLKHVPSGHTDIVFVHNGKRIDSTI</sequence>
<gene>
    <name evidence="3" type="ORF">HK097_005283</name>
</gene>
<keyword evidence="1" id="KW-0472">Membrane</keyword>
<feature type="domain" description="Methyltransferase FkbM" evidence="2">
    <location>
        <begin position="169"/>
        <end position="344"/>
    </location>
</feature>
<dbReference type="SUPFAM" id="SSF53335">
    <property type="entry name" value="S-adenosyl-L-methionine-dependent methyltransferases"/>
    <property type="match status" value="1"/>
</dbReference>
<comment type="caution">
    <text evidence="3">The sequence shown here is derived from an EMBL/GenBank/DDBJ whole genome shotgun (WGS) entry which is preliminary data.</text>
</comment>
<dbReference type="InterPro" id="IPR006342">
    <property type="entry name" value="FkbM_mtfrase"/>
</dbReference>
<dbReference type="EMBL" id="JADGJD010000248">
    <property type="protein sequence ID" value="KAJ3052974.1"/>
    <property type="molecule type" value="Genomic_DNA"/>
</dbReference>
<dbReference type="Proteomes" id="UP001212841">
    <property type="component" value="Unassembled WGS sequence"/>
</dbReference>
<dbReference type="PANTHER" id="PTHR34203">
    <property type="entry name" value="METHYLTRANSFERASE, FKBM FAMILY PROTEIN"/>
    <property type="match status" value="1"/>
</dbReference>
<evidence type="ECO:0000259" key="2">
    <source>
        <dbReference type="Pfam" id="PF05050"/>
    </source>
</evidence>
<dbReference type="AlphaFoldDB" id="A0AAD5SED8"/>
<evidence type="ECO:0000313" key="3">
    <source>
        <dbReference type="EMBL" id="KAJ3052974.1"/>
    </source>
</evidence>
<dbReference type="Pfam" id="PF05050">
    <property type="entry name" value="Methyltransf_21"/>
    <property type="match status" value="1"/>
</dbReference>
<keyword evidence="1" id="KW-1133">Transmembrane helix</keyword>
<dbReference type="NCBIfam" id="TIGR01444">
    <property type="entry name" value="fkbM_fam"/>
    <property type="match status" value="1"/>
</dbReference>
<accession>A0AAD5SED8</accession>
<name>A0AAD5SED8_9FUNG</name>
<dbReference type="PANTHER" id="PTHR34203:SF15">
    <property type="entry name" value="SLL1173 PROTEIN"/>
    <property type="match status" value="1"/>
</dbReference>